<dbReference type="Proteomes" id="UP000268014">
    <property type="component" value="Unassembled WGS sequence"/>
</dbReference>
<protein>
    <submittedName>
        <fullName evidence="1 3">Uncharacterized protein</fullName>
    </submittedName>
</protein>
<accession>A0A0N4W6E0</accession>
<gene>
    <name evidence="1" type="ORF">HPLM_LOCUS5600</name>
</gene>
<organism evidence="3">
    <name type="scientific">Haemonchus placei</name>
    <name type="common">Barber's pole worm</name>
    <dbReference type="NCBI Taxonomy" id="6290"/>
    <lineage>
        <taxon>Eukaryota</taxon>
        <taxon>Metazoa</taxon>
        <taxon>Ecdysozoa</taxon>
        <taxon>Nematoda</taxon>
        <taxon>Chromadorea</taxon>
        <taxon>Rhabditida</taxon>
        <taxon>Rhabditina</taxon>
        <taxon>Rhabditomorpha</taxon>
        <taxon>Strongyloidea</taxon>
        <taxon>Trichostrongylidae</taxon>
        <taxon>Haemonchus</taxon>
    </lineage>
</organism>
<reference evidence="1 2" key="2">
    <citation type="submission" date="2018-11" db="EMBL/GenBank/DDBJ databases">
        <authorList>
            <consortium name="Pathogen Informatics"/>
        </authorList>
    </citation>
    <scope>NUCLEOTIDE SEQUENCE [LARGE SCALE GENOMIC DNA]</scope>
    <source>
        <strain evidence="1 2">MHpl1</strain>
    </source>
</reference>
<dbReference type="WBParaSite" id="HPLM_0000560801-mRNA-1">
    <property type="protein sequence ID" value="HPLM_0000560801-mRNA-1"/>
    <property type="gene ID" value="HPLM_0000560801"/>
</dbReference>
<evidence type="ECO:0000313" key="2">
    <source>
        <dbReference type="Proteomes" id="UP000268014"/>
    </source>
</evidence>
<keyword evidence="2" id="KW-1185">Reference proteome</keyword>
<dbReference type="AlphaFoldDB" id="A0A0N4W6E0"/>
<sequence length="40" mass="4448">MGPPTTLFHFENDLIGDFASVEQLHWIPSDSEATKKSGMI</sequence>
<proteinExistence type="predicted"/>
<name>A0A0N4W6E0_HAEPC</name>
<evidence type="ECO:0000313" key="1">
    <source>
        <dbReference type="EMBL" id="VDO26514.1"/>
    </source>
</evidence>
<reference evidence="3" key="1">
    <citation type="submission" date="2017-02" db="UniProtKB">
        <authorList>
            <consortium name="WormBaseParasite"/>
        </authorList>
    </citation>
    <scope>IDENTIFICATION</scope>
</reference>
<dbReference type="EMBL" id="UZAF01016364">
    <property type="protein sequence ID" value="VDO26514.1"/>
    <property type="molecule type" value="Genomic_DNA"/>
</dbReference>
<evidence type="ECO:0000313" key="3">
    <source>
        <dbReference type="WBParaSite" id="HPLM_0000560801-mRNA-1"/>
    </source>
</evidence>